<keyword evidence="1" id="KW-0614">Plasmid</keyword>
<dbReference type="AlphaFoldDB" id="A0A3G8MAK5"/>
<gene>
    <name evidence="1" type="ORF">EHO51_18955</name>
</gene>
<geneLocation type="plasmid" evidence="2">
    <name>pgw6_1</name>
</geneLocation>
<proteinExistence type="predicted"/>
<dbReference type="RefSeq" id="WP_124740405.1">
    <property type="nucleotide sequence ID" value="NZ_CP034087.1"/>
</dbReference>
<dbReference type="EMBL" id="CP034087">
    <property type="protein sequence ID" value="AZG78897.1"/>
    <property type="molecule type" value="Genomic_DNA"/>
</dbReference>
<organism evidence="1 2">
    <name type="scientific">Methylocystis rosea</name>
    <dbReference type="NCBI Taxonomy" id="173366"/>
    <lineage>
        <taxon>Bacteria</taxon>
        <taxon>Pseudomonadati</taxon>
        <taxon>Pseudomonadota</taxon>
        <taxon>Alphaproteobacteria</taxon>
        <taxon>Hyphomicrobiales</taxon>
        <taxon>Methylocystaceae</taxon>
        <taxon>Methylocystis</taxon>
    </lineage>
</organism>
<evidence type="ECO:0000313" key="1">
    <source>
        <dbReference type="EMBL" id="AZG78897.1"/>
    </source>
</evidence>
<sequence length="72" mass="7846">MAYGKLSENGLKTAIDQTKEAIQRGHDLLKTVAEKPTTKGLELVAASTPLLIEKLEQDLAKLEKALEKKSKA</sequence>
<reference evidence="1 2" key="1">
    <citation type="submission" date="2018-11" db="EMBL/GenBank/DDBJ databases">
        <title>Genome squencing of methanotrophic bacteria isolated from alkaline groundwater in Korea.</title>
        <authorList>
            <person name="Nguyen L.N."/>
        </authorList>
    </citation>
    <scope>NUCLEOTIDE SEQUENCE [LARGE SCALE GENOMIC DNA]</scope>
    <source>
        <strain evidence="1 2">GW6</strain>
        <plasmid evidence="2">pgw6_1</plasmid>
    </source>
</reference>
<dbReference type="Proteomes" id="UP000273982">
    <property type="component" value="Plasmid pGW6_1"/>
</dbReference>
<protein>
    <submittedName>
        <fullName evidence="1">Uncharacterized protein</fullName>
    </submittedName>
</protein>
<accession>A0A3G8MAK5</accession>
<evidence type="ECO:0000313" key="2">
    <source>
        <dbReference type="Proteomes" id="UP000273982"/>
    </source>
</evidence>
<dbReference type="KEGG" id="mros:EHO51_18955"/>
<name>A0A3G8MAK5_9HYPH</name>